<proteinExistence type="predicted"/>
<dbReference type="AlphaFoldDB" id="M7ZMV3"/>
<accession>M7ZMV3</accession>
<organism evidence="2">
    <name type="scientific">Triticum urartu</name>
    <name type="common">Red wild einkorn</name>
    <name type="synonym">Crithodium urartu</name>
    <dbReference type="NCBI Taxonomy" id="4572"/>
    <lineage>
        <taxon>Eukaryota</taxon>
        <taxon>Viridiplantae</taxon>
        <taxon>Streptophyta</taxon>
        <taxon>Embryophyta</taxon>
        <taxon>Tracheophyta</taxon>
        <taxon>Spermatophyta</taxon>
        <taxon>Magnoliopsida</taxon>
        <taxon>Liliopsida</taxon>
        <taxon>Poales</taxon>
        <taxon>Poaceae</taxon>
        <taxon>BOP clade</taxon>
        <taxon>Pooideae</taxon>
        <taxon>Triticodae</taxon>
        <taxon>Triticeae</taxon>
        <taxon>Triticinae</taxon>
        <taxon>Triticum</taxon>
    </lineage>
</organism>
<name>M7ZMV3_TRIUA</name>
<dbReference type="OMA" id="MFNDRCQ"/>
<protein>
    <submittedName>
        <fullName evidence="2">Uncharacterized protein</fullName>
    </submittedName>
</protein>
<evidence type="ECO:0000256" key="1">
    <source>
        <dbReference type="SAM" id="MobiDB-lite"/>
    </source>
</evidence>
<dbReference type="EMBL" id="KD243552">
    <property type="protein sequence ID" value="EMS49409.1"/>
    <property type="molecule type" value="Genomic_DNA"/>
</dbReference>
<reference evidence="2" key="1">
    <citation type="journal article" date="2013" name="Nature">
        <title>Draft genome of the wheat A-genome progenitor Triticum urartu.</title>
        <authorList>
            <person name="Ling H.Q."/>
            <person name="Zhao S."/>
            <person name="Liu D."/>
            <person name="Wang J."/>
            <person name="Sun H."/>
            <person name="Zhang C."/>
            <person name="Fan H."/>
            <person name="Li D."/>
            <person name="Dong L."/>
            <person name="Tao Y."/>
            <person name="Gao C."/>
            <person name="Wu H."/>
            <person name="Li Y."/>
            <person name="Cui Y."/>
            <person name="Guo X."/>
            <person name="Zheng S."/>
            <person name="Wang B."/>
            <person name="Yu K."/>
            <person name="Liang Q."/>
            <person name="Yang W."/>
            <person name="Lou X."/>
            <person name="Chen J."/>
            <person name="Feng M."/>
            <person name="Jian J."/>
            <person name="Zhang X."/>
            <person name="Luo G."/>
            <person name="Jiang Y."/>
            <person name="Liu J."/>
            <person name="Wang Z."/>
            <person name="Sha Y."/>
            <person name="Zhang B."/>
            <person name="Wu H."/>
            <person name="Tang D."/>
            <person name="Shen Q."/>
            <person name="Xue P."/>
            <person name="Zou S."/>
            <person name="Wang X."/>
            <person name="Liu X."/>
            <person name="Wang F."/>
            <person name="Yang Y."/>
            <person name="An X."/>
            <person name="Dong Z."/>
            <person name="Zhang K."/>
            <person name="Zhang X."/>
            <person name="Luo M.C."/>
            <person name="Dvorak J."/>
            <person name="Tong Y."/>
            <person name="Wang J."/>
            <person name="Yang H."/>
            <person name="Li Z."/>
            <person name="Wang D."/>
            <person name="Zhang A."/>
            <person name="Wang J."/>
        </authorList>
    </citation>
    <scope>NUCLEOTIDE SEQUENCE</scope>
</reference>
<sequence>MAKRTRSESSCMNGGGAGEGDSSESMNDVFSPDRSHQELSAPPPKRLRGRPTTARDKAPYEKNIKRTRLCKICRGEGHKCTTCPMRGDARVKPRKQSTCTNYGVAGHRRNSCGKNKMFNDRCQL</sequence>
<evidence type="ECO:0000313" key="2">
    <source>
        <dbReference type="EMBL" id="EMS49409.1"/>
    </source>
</evidence>
<dbReference type="Gene3D" id="4.10.60.10">
    <property type="entry name" value="Zinc finger, CCHC-type"/>
    <property type="match status" value="1"/>
</dbReference>
<gene>
    <name evidence="2" type="ORF">TRIUR3_22985</name>
</gene>
<feature type="region of interest" description="Disordered" evidence="1">
    <location>
        <begin position="1"/>
        <end position="61"/>
    </location>
</feature>